<dbReference type="InterPro" id="IPR015199">
    <property type="entry name" value="DNA_pol_III_delta_C"/>
</dbReference>
<evidence type="ECO:0000259" key="10">
    <source>
        <dbReference type="Pfam" id="PF09115"/>
    </source>
</evidence>
<dbReference type="Gene3D" id="3.40.50.300">
    <property type="entry name" value="P-loop containing nucleotide triphosphate hydrolases"/>
    <property type="match status" value="1"/>
</dbReference>
<evidence type="ECO:0000313" key="12">
    <source>
        <dbReference type="EMBL" id="MFC6377204.1"/>
    </source>
</evidence>
<comment type="function">
    <text evidence="8">DNA polymerase III is a complex, multichain enzyme responsible for most of the replicative synthesis in bacteria. This DNA polymerase also exhibits 3' to 5' exonuclease activity.</text>
</comment>
<organism evidence="12 13">
    <name type="scientific">Tatumella terrea</name>
    <dbReference type="NCBI Taxonomy" id="419007"/>
    <lineage>
        <taxon>Bacteria</taxon>
        <taxon>Pseudomonadati</taxon>
        <taxon>Pseudomonadota</taxon>
        <taxon>Gammaproteobacteria</taxon>
        <taxon>Enterobacterales</taxon>
        <taxon>Erwiniaceae</taxon>
        <taxon>Tatumella</taxon>
    </lineage>
</organism>
<accession>A0ABW1VU40</accession>
<evidence type="ECO:0000256" key="8">
    <source>
        <dbReference type="ARBA" id="ARBA00037724"/>
    </source>
</evidence>
<dbReference type="Pfam" id="PF13177">
    <property type="entry name" value="DNA_pol3_delta2"/>
    <property type="match status" value="1"/>
</dbReference>
<feature type="domain" description="DNA polymerase III delta subunit C-terminal" evidence="10">
    <location>
        <begin position="212"/>
        <end position="321"/>
    </location>
</feature>
<dbReference type="InterPro" id="IPR008921">
    <property type="entry name" value="DNA_pol3_clamp-load_cplx_C"/>
</dbReference>
<proteinExistence type="predicted"/>
<comment type="subunit">
    <text evidence="7">DNA polymerase III contains a core (composed of alpha, epsilon and theta chains) that associates with a tau subunit. This core dimerizes to form the POLIII' complex. PolIII' associates with the gamma complex (composed of gamma, delta, delta', psi and chi chains) and with the beta chain to form the complete DNA polymerase III complex.</text>
</comment>
<dbReference type="RefSeq" id="WP_385946468.1">
    <property type="nucleotide sequence ID" value="NZ_JBHSUB010000005.1"/>
</dbReference>
<evidence type="ECO:0000256" key="3">
    <source>
        <dbReference type="ARBA" id="ARBA00022679"/>
    </source>
</evidence>
<comment type="catalytic activity">
    <reaction evidence="9">
        <text>DNA(n) + a 2'-deoxyribonucleoside 5'-triphosphate = DNA(n+1) + diphosphate</text>
        <dbReference type="Rhea" id="RHEA:22508"/>
        <dbReference type="Rhea" id="RHEA-COMP:17339"/>
        <dbReference type="Rhea" id="RHEA-COMP:17340"/>
        <dbReference type="ChEBI" id="CHEBI:33019"/>
        <dbReference type="ChEBI" id="CHEBI:61560"/>
        <dbReference type="ChEBI" id="CHEBI:173112"/>
        <dbReference type="EC" id="2.7.7.7"/>
    </reaction>
</comment>
<name>A0ABW1VU40_9GAMM</name>
<dbReference type="InterPro" id="IPR048731">
    <property type="entry name" value="HolB_lid-gammaproteobact"/>
</dbReference>
<evidence type="ECO:0000256" key="9">
    <source>
        <dbReference type="ARBA" id="ARBA00049244"/>
    </source>
</evidence>
<feature type="domain" description="DNA polymerase III subunit delta' AAA+ ATPase lid" evidence="11">
    <location>
        <begin position="167"/>
        <end position="205"/>
    </location>
</feature>
<dbReference type="EC" id="2.7.7.7" evidence="1"/>
<evidence type="ECO:0000256" key="4">
    <source>
        <dbReference type="ARBA" id="ARBA00022695"/>
    </source>
</evidence>
<keyword evidence="4" id="KW-0548">Nucleotidyltransferase</keyword>
<keyword evidence="5" id="KW-0235">DNA replication</keyword>
<protein>
    <recommendedName>
        <fullName evidence="2">DNA polymerase III subunit delta'</fullName>
        <ecNumber evidence="1">2.7.7.7</ecNumber>
    </recommendedName>
</protein>
<dbReference type="EMBL" id="JBHSUB010000005">
    <property type="protein sequence ID" value="MFC6377204.1"/>
    <property type="molecule type" value="Genomic_DNA"/>
</dbReference>
<dbReference type="SUPFAM" id="SSF48019">
    <property type="entry name" value="post-AAA+ oligomerization domain-like"/>
    <property type="match status" value="1"/>
</dbReference>
<evidence type="ECO:0000256" key="2">
    <source>
        <dbReference type="ARBA" id="ARBA00014363"/>
    </source>
</evidence>
<dbReference type="InterPro" id="IPR027417">
    <property type="entry name" value="P-loop_NTPase"/>
</dbReference>
<dbReference type="Pfam" id="PF09115">
    <property type="entry name" value="DNApol3-delta_C"/>
    <property type="match status" value="1"/>
</dbReference>
<evidence type="ECO:0000256" key="7">
    <source>
        <dbReference type="ARBA" id="ARBA00026073"/>
    </source>
</evidence>
<reference evidence="13" key="1">
    <citation type="journal article" date="2019" name="Int. J. Syst. Evol. Microbiol.">
        <title>The Global Catalogue of Microorganisms (GCM) 10K type strain sequencing project: providing services to taxonomists for standard genome sequencing and annotation.</title>
        <authorList>
            <consortium name="The Broad Institute Genomics Platform"/>
            <consortium name="The Broad Institute Genome Sequencing Center for Infectious Disease"/>
            <person name="Wu L."/>
            <person name="Ma J."/>
        </authorList>
    </citation>
    <scope>NUCLEOTIDE SEQUENCE [LARGE SCALE GENOMIC DNA]</scope>
    <source>
        <strain evidence="13">CGMCC 1.18518</strain>
    </source>
</reference>
<evidence type="ECO:0000256" key="6">
    <source>
        <dbReference type="ARBA" id="ARBA00022932"/>
    </source>
</evidence>
<gene>
    <name evidence="12" type="ORF">ACFP9W_03695</name>
</gene>
<dbReference type="Gene3D" id="1.10.8.10">
    <property type="entry name" value="DNA helicase RuvA subunit, C-terminal domain"/>
    <property type="match status" value="1"/>
</dbReference>
<keyword evidence="3" id="KW-0808">Transferase</keyword>
<dbReference type="Pfam" id="PF21500">
    <property type="entry name" value="HolB_lid"/>
    <property type="match status" value="1"/>
</dbReference>
<keyword evidence="13" id="KW-1185">Reference proteome</keyword>
<dbReference type="PANTHER" id="PTHR11669">
    <property type="entry name" value="REPLICATION FACTOR C / DNA POLYMERASE III GAMMA-TAU SUBUNIT"/>
    <property type="match status" value="1"/>
</dbReference>
<evidence type="ECO:0000256" key="5">
    <source>
        <dbReference type="ARBA" id="ARBA00022705"/>
    </source>
</evidence>
<evidence type="ECO:0000313" key="13">
    <source>
        <dbReference type="Proteomes" id="UP001596230"/>
    </source>
</evidence>
<evidence type="ECO:0000256" key="1">
    <source>
        <dbReference type="ARBA" id="ARBA00012417"/>
    </source>
</evidence>
<dbReference type="PANTHER" id="PTHR11669:SF8">
    <property type="entry name" value="DNA POLYMERASE III SUBUNIT DELTA"/>
    <property type="match status" value="1"/>
</dbReference>
<dbReference type="InterPro" id="IPR050238">
    <property type="entry name" value="DNA_Rep/Repair_Clamp_Loader"/>
</dbReference>
<sequence length="329" mass="36420">MQWYPWLNAPYKQVITRCQAGRGHHALLIQSLPGMGDDALVWGISRWLMCTAPDGIKSCGHCHGCQLMLARNHPDWYSLAVEKGKSSLGVDAIRQVTDKLYHFAQQGGAKVIHIPDAARLTGAAANALLKTLEEPPADCWFFLGTHQPSALPATLRSRCMTLHLPIPAEQQSLHWLSSQVQADPAAITTALRLAAGAPAAALEFLNGELQPRRLQFCQTLSGAIPDDSLSLLPQLSQDDVALRLHWLMSLLLDCIKYQQNSLQWMTNTDQQALIARLASVISLPALHQSLALWKQCRHRILETPAVNHELLITEALLDWEQLFLPSRPG</sequence>
<dbReference type="Proteomes" id="UP001596230">
    <property type="component" value="Unassembled WGS sequence"/>
</dbReference>
<comment type="caution">
    <text evidence="12">The sequence shown here is derived from an EMBL/GenBank/DDBJ whole genome shotgun (WGS) entry which is preliminary data.</text>
</comment>
<evidence type="ECO:0000259" key="11">
    <source>
        <dbReference type="Pfam" id="PF21500"/>
    </source>
</evidence>
<keyword evidence="6" id="KW-0239">DNA-directed DNA polymerase</keyword>
<dbReference type="Gene3D" id="1.20.272.10">
    <property type="match status" value="1"/>
</dbReference>
<dbReference type="SUPFAM" id="SSF52540">
    <property type="entry name" value="P-loop containing nucleoside triphosphate hydrolases"/>
    <property type="match status" value="1"/>
</dbReference>